<reference evidence="2" key="2">
    <citation type="submission" date="2020-11" db="EMBL/GenBank/DDBJ databases">
        <authorList>
            <person name="McCartney M.A."/>
            <person name="Auch B."/>
            <person name="Kono T."/>
            <person name="Mallez S."/>
            <person name="Becker A."/>
            <person name="Gohl D.M."/>
            <person name="Silverstein K.A.T."/>
            <person name="Koren S."/>
            <person name="Bechman K.B."/>
            <person name="Herman A."/>
            <person name="Abrahante J.E."/>
            <person name="Garbe J."/>
        </authorList>
    </citation>
    <scope>NUCLEOTIDE SEQUENCE</scope>
    <source>
        <strain evidence="2">Duluth1</strain>
        <tissue evidence="2">Whole animal</tissue>
    </source>
</reference>
<gene>
    <name evidence="2" type="ORF">DPMN_192653</name>
</gene>
<keyword evidence="1" id="KW-0175">Coiled coil</keyword>
<evidence type="ECO:0000313" key="2">
    <source>
        <dbReference type="EMBL" id="KAH3693249.1"/>
    </source>
</evidence>
<feature type="coiled-coil region" evidence="1">
    <location>
        <begin position="5"/>
        <end position="53"/>
    </location>
</feature>
<keyword evidence="3" id="KW-1185">Reference proteome</keyword>
<dbReference type="AlphaFoldDB" id="A0A9D3Y7B1"/>
<comment type="caution">
    <text evidence="2">The sequence shown here is derived from an EMBL/GenBank/DDBJ whole genome shotgun (WGS) entry which is preliminary data.</text>
</comment>
<evidence type="ECO:0000256" key="1">
    <source>
        <dbReference type="SAM" id="Coils"/>
    </source>
</evidence>
<evidence type="ECO:0000313" key="3">
    <source>
        <dbReference type="Proteomes" id="UP000828390"/>
    </source>
</evidence>
<sequence>MDERLKALNNTLDKTSETHAKVNDTLKAIQGVNVKLNDAMTALEVKKKEMDERLKSSINSGIANVSETISEMKTNVQVLVAKTEKELNAMKGNAFRLFNY</sequence>
<dbReference type="Proteomes" id="UP000828390">
    <property type="component" value="Unassembled WGS sequence"/>
</dbReference>
<accession>A0A9D3Y7B1</accession>
<dbReference type="EMBL" id="JAIWYP010000017">
    <property type="protein sequence ID" value="KAH3693249.1"/>
    <property type="molecule type" value="Genomic_DNA"/>
</dbReference>
<name>A0A9D3Y7B1_DREPO</name>
<reference evidence="2" key="1">
    <citation type="journal article" date="2019" name="bioRxiv">
        <title>The Genome of the Zebra Mussel, Dreissena polymorpha: A Resource for Invasive Species Research.</title>
        <authorList>
            <person name="McCartney M.A."/>
            <person name="Auch B."/>
            <person name="Kono T."/>
            <person name="Mallez S."/>
            <person name="Zhang Y."/>
            <person name="Obille A."/>
            <person name="Becker A."/>
            <person name="Abrahante J.E."/>
            <person name="Garbe J."/>
            <person name="Badalamenti J.P."/>
            <person name="Herman A."/>
            <person name="Mangelson H."/>
            <person name="Liachko I."/>
            <person name="Sullivan S."/>
            <person name="Sone E.D."/>
            <person name="Koren S."/>
            <person name="Silverstein K.A.T."/>
            <person name="Beckman K.B."/>
            <person name="Gohl D.M."/>
        </authorList>
    </citation>
    <scope>NUCLEOTIDE SEQUENCE</scope>
    <source>
        <strain evidence="2">Duluth1</strain>
        <tissue evidence="2">Whole animal</tissue>
    </source>
</reference>
<protein>
    <submittedName>
        <fullName evidence="2">Uncharacterized protein</fullName>
    </submittedName>
</protein>
<proteinExistence type="predicted"/>
<organism evidence="2 3">
    <name type="scientific">Dreissena polymorpha</name>
    <name type="common">Zebra mussel</name>
    <name type="synonym">Mytilus polymorpha</name>
    <dbReference type="NCBI Taxonomy" id="45954"/>
    <lineage>
        <taxon>Eukaryota</taxon>
        <taxon>Metazoa</taxon>
        <taxon>Spiralia</taxon>
        <taxon>Lophotrochozoa</taxon>
        <taxon>Mollusca</taxon>
        <taxon>Bivalvia</taxon>
        <taxon>Autobranchia</taxon>
        <taxon>Heteroconchia</taxon>
        <taxon>Euheterodonta</taxon>
        <taxon>Imparidentia</taxon>
        <taxon>Neoheterodontei</taxon>
        <taxon>Myida</taxon>
        <taxon>Dreissenoidea</taxon>
        <taxon>Dreissenidae</taxon>
        <taxon>Dreissena</taxon>
    </lineage>
</organism>